<dbReference type="Proteomes" id="UP000182985">
    <property type="component" value="Unassembled WGS sequence"/>
</dbReference>
<dbReference type="PANTHER" id="PTHR30346:SF0">
    <property type="entry name" value="HCA OPERON TRANSCRIPTIONAL ACTIVATOR HCAR"/>
    <property type="match status" value="1"/>
</dbReference>
<dbReference type="GO" id="GO:0032993">
    <property type="term" value="C:protein-DNA complex"/>
    <property type="evidence" value="ECO:0007669"/>
    <property type="project" value="TreeGrafter"/>
</dbReference>
<proteinExistence type="inferred from homology"/>
<keyword evidence="3" id="KW-0238">DNA-binding</keyword>
<dbReference type="PRINTS" id="PR00039">
    <property type="entry name" value="HTHLYSR"/>
</dbReference>
<evidence type="ECO:0000256" key="2">
    <source>
        <dbReference type="ARBA" id="ARBA00023015"/>
    </source>
</evidence>
<dbReference type="InterPro" id="IPR036388">
    <property type="entry name" value="WH-like_DNA-bd_sf"/>
</dbReference>
<organism evidence="6 7">
    <name type="scientific">Brucella cytisi</name>
    <dbReference type="NCBI Taxonomy" id="407152"/>
    <lineage>
        <taxon>Bacteria</taxon>
        <taxon>Pseudomonadati</taxon>
        <taxon>Pseudomonadota</taxon>
        <taxon>Alphaproteobacteria</taxon>
        <taxon>Hyphomicrobiales</taxon>
        <taxon>Brucellaceae</taxon>
        <taxon>Brucella/Ochrobactrum group</taxon>
        <taxon>Brucella</taxon>
    </lineage>
</organism>
<name>A0A1J6HCV2_9HYPH</name>
<evidence type="ECO:0000256" key="4">
    <source>
        <dbReference type="ARBA" id="ARBA00023163"/>
    </source>
</evidence>
<comment type="caution">
    <text evidence="6">The sequence shown here is derived from an EMBL/GenBank/DDBJ whole genome shotgun (WGS) entry which is preliminary data.</text>
</comment>
<evidence type="ECO:0000313" key="7">
    <source>
        <dbReference type="Proteomes" id="UP000182985"/>
    </source>
</evidence>
<dbReference type="FunFam" id="1.10.10.10:FF:000001">
    <property type="entry name" value="LysR family transcriptional regulator"/>
    <property type="match status" value="1"/>
</dbReference>
<dbReference type="GO" id="GO:0003677">
    <property type="term" value="F:DNA binding"/>
    <property type="evidence" value="ECO:0007669"/>
    <property type="project" value="UniProtKB-KW"/>
</dbReference>
<dbReference type="Pfam" id="PF03466">
    <property type="entry name" value="LysR_substrate"/>
    <property type="match status" value="1"/>
</dbReference>
<evidence type="ECO:0000256" key="1">
    <source>
        <dbReference type="ARBA" id="ARBA00009437"/>
    </source>
</evidence>
<gene>
    <name evidence="6" type="ORF">BLA27_26835</name>
</gene>
<dbReference type="InterPro" id="IPR000847">
    <property type="entry name" value="LysR_HTH_N"/>
</dbReference>
<dbReference type="Gene3D" id="1.10.10.10">
    <property type="entry name" value="Winged helix-like DNA-binding domain superfamily/Winged helix DNA-binding domain"/>
    <property type="match status" value="1"/>
</dbReference>
<dbReference type="PROSITE" id="PS50931">
    <property type="entry name" value="HTH_LYSR"/>
    <property type="match status" value="1"/>
</dbReference>
<dbReference type="EMBL" id="MOEC01000053">
    <property type="protein sequence ID" value="OIS90417.1"/>
    <property type="molecule type" value="Genomic_DNA"/>
</dbReference>
<keyword evidence="2" id="KW-0805">Transcription regulation</keyword>
<dbReference type="InterPro" id="IPR036390">
    <property type="entry name" value="WH_DNA-bd_sf"/>
</dbReference>
<dbReference type="AlphaFoldDB" id="A0A1J6HCV2"/>
<keyword evidence="7" id="KW-1185">Reference proteome</keyword>
<dbReference type="SUPFAM" id="SSF53850">
    <property type="entry name" value="Periplasmic binding protein-like II"/>
    <property type="match status" value="1"/>
</dbReference>
<dbReference type="Pfam" id="PF00126">
    <property type="entry name" value="HTH_1"/>
    <property type="match status" value="1"/>
</dbReference>
<reference evidence="6 7" key="1">
    <citation type="submission" date="2016-10" db="EMBL/GenBank/DDBJ databases">
        <title>The Draft Genome Sequence of the Potato Rhizosphere Bacteria Ochrobactrum sp. IPA7.2.</title>
        <authorList>
            <person name="Gogoleva N.E."/>
            <person name="Khlopko Y.A."/>
            <person name="Burygin G.L."/>
            <person name="Plotnikov A.O."/>
        </authorList>
    </citation>
    <scope>NUCLEOTIDE SEQUENCE [LARGE SCALE GENOMIC DNA]</scope>
    <source>
        <strain evidence="6 7">IPA7.2</strain>
    </source>
</reference>
<comment type="similarity">
    <text evidence="1">Belongs to the LysR transcriptional regulatory family.</text>
</comment>
<dbReference type="GO" id="GO:0003700">
    <property type="term" value="F:DNA-binding transcription factor activity"/>
    <property type="evidence" value="ECO:0007669"/>
    <property type="project" value="InterPro"/>
</dbReference>
<keyword evidence="4" id="KW-0804">Transcription</keyword>
<evidence type="ECO:0000313" key="6">
    <source>
        <dbReference type="EMBL" id="OIS90417.1"/>
    </source>
</evidence>
<sequence>MDFNHLKQFDLRTLRYFLIVADELHFGRAAVRLNMSQPPLSQQIRQLEDRLEVALFKRSHHNVELTAAGLALKEQAPLIFQQLEKAIATTRMTAAGSIGRLDIGVISSSLVGIIPRALDIFTSRFPDVDWQLHELTPALQIQGLLERRIDVCLFRMPPHQEGLHREIIMQEALMIAMPRSHPLASQTSVSLMELKDQPLVMFGLNQSRFADFLYQCCVKAGFTPRIRQQVVEVQSLLSLVGANIGLALLPASMRQLAQPEVVFRPIHPSPPEIPLYATYRAGDTSPTLKRFLAIIGELIVEHQIRTPADESDRQIQSVFERYESGSN</sequence>
<dbReference type="InterPro" id="IPR005119">
    <property type="entry name" value="LysR_subst-bd"/>
</dbReference>
<dbReference type="Gene3D" id="3.40.190.10">
    <property type="entry name" value="Periplasmic binding protein-like II"/>
    <property type="match status" value="2"/>
</dbReference>
<dbReference type="SUPFAM" id="SSF46785">
    <property type="entry name" value="Winged helix' DNA-binding domain"/>
    <property type="match status" value="1"/>
</dbReference>
<dbReference type="OrthoDB" id="9811588at2"/>
<dbReference type="PANTHER" id="PTHR30346">
    <property type="entry name" value="TRANSCRIPTIONAL DUAL REGULATOR HCAR-RELATED"/>
    <property type="match status" value="1"/>
</dbReference>
<protein>
    <submittedName>
        <fullName evidence="6">LysR family transcriptional regulator</fullName>
    </submittedName>
</protein>
<accession>A0A1J6HCV2</accession>
<evidence type="ECO:0000259" key="5">
    <source>
        <dbReference type="PROSITE" id="PS50931"/>
    </source>
</evidence>
<feature type="domain" description="HTH lysR-type" evidence="5">
    <location>
        <begin position="9"/>
        <end position="66"/>
    </location>
</feature>
<evidence type="ECO:0000256" key="3">
    <source>
        <dbReference type="ARBA" id="ARBA00023125"/>
    </source>
</evidence>
<dbReference type="RefSeq" id="WP_071634410.1">
    <property type="nucleotide sequence ID" value="NZ_MOEC01000053.1"/>
</dbReference>